<gene>
    <name evidence="3" type="ORF">UFOPK2169_01034</name>
</gene>
<dbReference type="GO" id="GO:0016829">
    <property type="term" value="F:lyase activity"/>
    <property type="evidence" value="ECO:0007669"/>
    <property type="project" value="UniProtKB-KW"/>
</dbReference>
<evidence type="ECO:0000256" key="1">
    <source>
        <dbReference type="ARBA" id="ARBA00005254"/>
    </source>
</evidence>
<dbReference type="PANTHER" id="PTHR11941:SF54">
    <property type="entry name" value="ENOYL-COA HYDRATASE, MITOCHONDRIAL"/>
    <property type="match status" value="1"/>
</dbReference>
<proteinExistence type="inferred from homology"/>
<dbReference type="PROSITE" id="PS00166">
    <property type="entry name" value="ENOYL_COA_HYDRATASE"/>
    <property type="match status" value="1"/>
</dbReference>
<reference evidence="3" key="1">
    <citation type="submission" date="2020-05" db="EMBL/GenBank/DDBJ databases">
        <authorList>
            <person name="Chiriac C."/>
            <person name="Salcher M."/>
            <person name="Ghai R."/>
            <person name="Kavagutti S V."/>
        </authorList>
    </citation>
    <scope>NUCLEOTIDE SEQUENCE</scope>
</reference>
<dbReference type="SUPFAM" id="SSF52096">
    <property type="entry name" value="ClpP/crotonase"/>
    <property type="match status" value="1"/>
</dbReference>
<evidence type="ECO:0000313" key="3">
    <source>
        <dbReference type="EMBL" id="CAB4655273.1"/>
    </source>
</evidence>
<name>A0A6J6L3K1_9ZZZZ</name>
<dbReference type="InterPro" id="IPR018376">
    <property type="entry name" value="Enoyl-CoA_hyd/isom_CS"/>
</dbReference>
<dbReference type="GO" id="GO:0006635">
    <property type="term" value="P:fatty acid beta-oxidation"/>
    <property type="evidence" value="ECO:0007669"/>
    <property type="project" value="TreeGrafter"/>
</dbReference>
<dbReference type="Pfam" id="PF00378">
    <property type="entry name" value="ECH_1"/>
    <property type="match status" value="1"/>
</dbReference>
<comment type="similarity">
    <text evidence="1">Belongs to the enoyl-CoA hydratase/isomerase family.</text>
</comment>
<organism evidence="3">
    <name type="scientific">freshwater metagenome</name>
    <dbReference type="NCBI Taxonomy" id="449393"/>
    <lineage>
        <taxon>unclassified sequences</taxon>
        <taxon>metagenomes</taxon>
        <taxon>ecological metagenomes</taxon>
    </lineage>
</organism>
<dbReference type="InterPro" id="IPR001753">
    <property type="entry name" value="Enoyl-CoA_hydra/iso"/>
</dbReference>
<keyword evidence="2" id="KW-0456">Lyase</keyword>
<dbReference type="InterPro" id="IPR029045">
    <property type="entry name" value="ClpP/crotonase-like_dom_sf"/>
</dbReference>
<dbReference type="Gene3D" id="1.10.12.10">
    <property type="entry name" value="Lyase 2-enoyl-coa Hydratase, Chain A, domain 2"/>
    <property type="match status" value="1"/>
</dbReference>
<dbReference type="Gene3D" id="3.90.226.10">
    <property type="entry name" value="2-enoyl-CoA Hydratase, Chain A, domain 1"/>
    <property type="match status" value="1"/>
</dbReference>
<dbReference type="AlphaFoldDB" id="A0A6J6L3K1"/>
<protein>
    <submittedName>
        <fullName evidence="3">Unannotated protein</fullName>
    </submittedName>
</protein>
<sequence length="259" mass="26561">MSDNDIVLLERRDSGAAVITLNSPKVNALSTALLGRLHAIAQELTATPAGAVVITGGPRIFAAGADISEFSGPEQARIIGGAFHSALNAVDALPCFTIAAISGFALGGGCELALACDYRIGSTKAVFGQPEILLGIIPGGGGTQRLPRLIGAGRAKEMMVTGRQVAAEEALRMGLVDEIVEPDALMERTLSLADTVASGASLAARAISEVVDAGMATDLATALSLEIDAFEKIFRTKDSQIGVASFLENGPGKARFIGE</sequence>
<evidence type="ECO:0000256" key="2">
    <source>
        <dbReference type="ARBA" id="ARBA00023239"/>
    </source>
</evidence>
<dbReference type="InterPro" id="IPR014748">
    <property type="entry name" value="Enoyl-CoA_hydra_C"/>
</dbReference>
<dbReference type="FunFam" id="3.90.226.10:FF:000009">
    <property type="entry name" value="Carnitinyl-CoA dehydratase"/>
    <property type="match status" value="1"/>
</dbReference>
<dbReference type="CDD" id="cd06558">
    <property type="entry name" value="crotonase-like"/>
    <property type="match status" value="1"/>
</dbReference>
<accession>A0A6J6L3K1</accession>
<dbReference type="EMBL" id="CAEZWE010000040">
    <property type="protein sequence ID" value="CAB4655273.1"/>
    <property type="molecule type" value="Genomic_DNA"/>
</dbReference>
<dbReference type="PANTHER" id="PTHR11941">
    <property type="entry name" value="ENOYL-COA HYDRATASE-RELATED"/>
    <property type="match status" value="1"/>
</dbReference>